<dbReference type="PANTHER" id="PTHR23232">
    <property type="entry name" value="KRAB DOMAIN C2H2 ZINC FINGER"/>
    <property type="match status" value="1"/>
</dbReference>
<gene>
    <name evidence="3" type="ORF">Celaphus_00019524</name>
</gene>
<dbReference type="PROSITE" id="PS50805">
    <property type="entry name" value="KRAB"/>
    <property type="match status" value="1"/>
</dbReference>
<proteinExistence type="predicted"/>
<dbReference type="Pfam" id="PF01352">
    <property type="entry name" value="KRAB"/>
    <property type="match status" value="1"/>
</dbReference>
<dbReference type="Proteomes" id="UP000242450">
    <property type="component" value="Chromosome 31"/>
</dbReference>
<feature type="domain" description="KRAB" evidence="2">
    <location>
        <begin position="171"/>
        <end position="242"/>
    </location>
</feature>
<sequence length="251" mass="27006">MSGAQGLSGPESLPTSQTRSRAAGLETPETRNAGSSAAGFESHPFPDPGTFRSGLPAYGVFTGSLPEPRRVRSGPAPPLAPLRGHRLSKAPEPPWGGHRPCPVTPRDLLSQVLSAGTGIAPSRDSVLLSRASLLHSMGVEWGGEAETEPGDGRSKEMAVSKTMSVMFQESVTFEDIAVDFTQEEWALLDTSQRKLFRDVMLENISHLVSVGNQLYKPDVISHLEQGEQLSREELGFLQGQSPGELREPVLQ</sequence>
<evidence type="ECO:0000313" key="4">
    <source>
        <dbReference type="Proteomes" id="UP000242450"/>
    </source>
</evidence>
<dbReference type="AlphaFoldDB" id="A0A212C3Z5"/>
<dbReference type="SMART" id="SM00349">
    <property type="entry name" value="KRAB"/>
    <property type="match status" value="1"/>
</dbReference>
<protein>
    <submittedName>
        <fullName evidence="3">ZNF596</fullName>
    </submittedName>
</protein>
<dbReference type="CDD" id="cd07765">
    <property type="entry name" value="KRAB_A-box"/>
    <property type="match status" value="1"/>
</dbReference>
<dbReference type="PANTHER" id="PTHR23232:SF136">
    <property type="entry name" value="KRAB DOMAIN-CONTAINING PROTEIN"/>
    <property type="match status" value="1"/>
</dbReference>
<dbReference type="OrthoDB" id="9706388at2759"/>
<evidence type="ECO:0000313" key="3">
    <source>
        <dbReference type="EMBL" id="OWK00594.1"/>
    </source>
</evidence>
<dbReference type="GO" id="GO:0006355">
    <property type="term" value="P:regulation of DNA-templated transcription"/>
    <property type="evidence" value="ECO:0007669"/>
    <property type="project" value="InterPro"/>
</dbReference>
<dbReference type="InterPro" id="IPR036051">
    <property type="entry name" value="KRAB_dom_sf"/>
</dbReference>
<reference evidence="3 4" key="1">
    <citation type="journal article" date="2018" name="Mol. Genet. Genomics">
        <title>The red deer Cervus elaphus genome CerEla1.0: sequencing, annotating, genes, and chromosomes.</title>
        <authorList>
            <person name="Bana N.A."/>
            <person name="Nyiri A."/>
            <person name="Nagy J."/>
            <person name="Frank K."/>
            <person name="Nagy T."/>
            <person name="Steger V."/>
            <person name="Schiller M."/>
            <person name="Lakatos P."/>
            <person name="Sugar L."/>
            <person name="Horn P."/>
            <person name="Barta E."/>
            <person name="Orosz L."/>
        </authorList>
    </citation>
    <scope>NUCLEOTIDE SEQUENCE [LARGE SCALE GENOMIC DNA]</scope>
    <source>
        <strain evidence="3">Hungarian</strain>
    </source>
</reference>
<evidence type="ECO:0000256" key="1">
    <source>
        <dbReference type="SAM" id="MobiDB-lite"/>
    </source>
</evidence>
<dbReference type="Gene3D" id="6.10.140.140">
    <property type="match status" value="1"/>
</dbReference>
<name>A0A212C3Z5_CEREH</name>
<dbReference type="InterPro" id="IPR050169">
    <property type="entry name" value="Krueppel_C2H2_ZnF"/>
</dbReference>
<evidence type="ECO:0000259" key="2">
    <source>
        <dbReference type="PROSITE" id="PS50805"/>
    </source>
</evidence>
<dbReference type="InterPro" id="IPR001909">
    <property type="entry name" value="KRAB"/>
</dbReference>
<feature type="region of interest" description="Disordered" evidence="1">
    <location>
        <begin position="1"/>
        <end position="102"/>
    </location>
</feature>
<accession>A0A212C3Z5</accession>
<dbReference type="SUPFAM" id="SSF109640">
    <property type="entry name" value="KRAB domain (Kruppel-associated box)"/>
    <property type="match status" value="1"/>
</dbReference>
<keyword evidence="4" id="KW-1185">Reference proteome</keyword>
<comment type="caution">
    <text evidence="3">The sequence shown here is derived from an EMBL/GenBank/DDBJ whole genome shotgun (WGS) entry which is preliminary data.</text>
</comment>
<dbReference type="EMBL" id="MKHE01000031">
    <property type="protein sequence ID" value="OWK00594.1"/>
    <property type="molecule type" value="Genomic_DNA"/>
</dbReference>
<organism evidence="3 4">
    <name type="scientific">Cervus elaphus hippelaphus</name>
    <name type="common">European red deer</name>
    <dbReference type="NCBI Taxonomy" id="46360"/>
    <lineage>
        <taxon>Eukaryota</taxon>
        <taxon>Metazoa</taxon>
        <taxon>Chordata</taxon>
        <taxon>Craniata</taxon>
        <taxon>Vertebrata</taxon>
        <taxon>Euteleostomi</taxon>
        <taxon>Mammalia</taxon>
        <taxon>Eutheria</taxon>
        <taxon>Laurasiatheria</taxon>
        <taxon>Artiodactyla</taxon>
        <taxon>Ruminantia</taxon>
        <taxon>Pecora</taxon>
        <taxon>Cervidae</taxon>
        <taxon>Cervinae</taxon>
        <taxon>Cervus</taxon>
    </lineage>
</organism>